<dbReference type="GO" id="GO:0022904">
    <property type="term" value="P:respiratory electron transport chain"/>
    <property type="evidence" value="ECO:0007669"/>
    <property type="project" value="TreeGrafter"/>
</dbReference>
<reference evidence="3" key="1">
    <citation type="journal article" date="2014" name="Front. Microbiol.">
        <title>High frequency of phylogenetically diverse reductive dehalogenase-homologous genes in deep subseafloor sedimentary metagenomes.</title>
        <authorList>
            <person name="Kawai M."/>
            <person name="Futagami T."/>
            <person name="Toyoda A."/>
            <person name="Takaki Y."/>
            <person name="Nishi S."/>
            <person name="Hori S."/>
            <person name="Arai W."/>
            <person name="Tsubouchi T."/>
            <person name="Morono Y."/>
            <person name="Uchiyama I."/>
            <person name="Ito T."/>
            <person name="Fujiyama A."/>
            <person name="Inagaki F."/>
            <person name="Takami H."/>
        </authorList>
    </citation>
    <scope>NUCLEOTIDE SEQUENCE</scope>
    <source>
        <strain evidence="3">Expedition CK06-06</strain>
    </source>
</reference>
<dbReference type="AlphaFoldDB" id="X1LG34"/>
<dbReference type="Pfam" id="PF00384">
    <property type="entry name" value="Molybdopterin"/>
    <property type="match status" value="1"/>
</dbReference>
<gene>
    <name evidence="3" type="ORF">S06H3_09902</name>
</gene>
<dbReference type="Gene3D" id="3.40.50.12440">
    <property type="match status" value="1"/>
</dbReference>
<keyword evidence="1" id="KW-0560">Oxidoreductase</keyword>
<evidence type="ECO:0000313" key="3">
    <source>
        <dbReference type="EMBL" id="GAI18043.1"/>
    </source>
</evidence>
<dbReference type="SUPFAM" id="SSF53706">
    <property type="entry name" value="Formate dehydrogenase/DMSO reductase, domains 1-3"/>
    <property type="match status" value="1"/>
</dbReference>
<evidence type="ECO:0000259" key="2">
    <source>
        <dbReference type="Pfam" id="PF00384"/>
    </source>
</evidence>
<evidence type="ECO:0000256" key="1">
    <source>
        <dbReference type="ARBA" id="ARBA00023002"/>
    </source>
</evidence>
<feature type="domain" description="Molybdopterin oxidoreductase" evidence="2">
    <location>
        <begin position="1"/>
        <end position="174"/>
    </location>
</feature>
<comment type="caution">
    <text evidence="3">The sequence shown here is derived from an EMBL/GenBank/DDBJ whole genome shotgun (WGS) entry which is preliminary data.</text>
</comment>
<dbReference type="InterPro" id="IPR050123">
    <property type="entry name" value="Prok_molybdopt-oxidoreductase"/>
</dbReference>
<sequence>MRDGQGFKEVGWGEAIELVARRLSSIKEQYGPSSLAVLSSAKCTNEENYVLQKFARVVLGTNNIDHCARLCHASTVVGLGATFGAGAMTNSIQDIEDAGVIFVIGSNTTEQHPLIGRRILRAIRERGARLIVADPRSIDLAEFAEIHLQHKPGTDVALINGMMNVILSQDLHDTEFIQRRTRNFEAMKKVAERYPP</sequence>
<name>X1LG34_9ZZZZ</name>
<organism evidence="3">
    <name type="scientific">marine sediment metagenome</name>
    <dbReference type="NCBI Taxonomy" id="412755"/>
    <lineage>
        <taxon>unclassified sequences</taxon>
        <taxon>metagenomes</taxon>
        <taxon>ecological metagenomes</taxon>
    </lineage>
</organism>
<dbReference type="GO" id="GO:0003954">
    <property type="term" value="F:NADH dehydrogenase activity"/>
    <property type="evidence" value="ECO:0007669"/>
    <property type="project" value="TreeGrafter"/>
</dbReference>
<dbReference type="PANTHER" id="PTHR43105:SF14">
    <property type="entry name" value="FORMATE DEHYDROGENASE H"/>
    <property type="match status" value="1"/>
</dbReference>
<feature type="non-terminal residue" evidence="3">
    <location>
        <position position="196"/>
    </location>
</feature>
<dbReference type="EMBL" id="BARV01004466">
    <property type="protein sequence ID" value="GAI18043.1"/>
    <property type="molecule type" value="Genomic_DNA"/>
</dbReference>
<dbReference type="GO" id="GO:0016020">
    <property type="term" value="C:membrane"/>
    <property type="evidence" value="ECO:0007669"/>
    <property type="project" value="TreeGrafter"/>
</dbReference>
<protein>
    <recommendedName>
        <fullName evidence="2">Molybdopterin oxidoreductase domain-containing protein</fullName>
    </recommendedName>
</protein>
<dbReference type="PANTHER" id="PTHR43105">
    <property type="entry name" value="RESPIRATORY NITRATE REDUCTASE"/>
    <property type="match status" value="1"/>
</dbReference>
<dbReference type="InterPro" id="IPR006656">
    <property type="entry name" value="Mopterin_OxRdtase"/>
</dbReference>
<proteinExistence type="predicted"/>
<accession>X1LG34</accession>